<dbReference type="Proteomes" id="UP000712600">
    <property type="component" value="Unassembled WGS sequence"/>
</dbReference>
<dbReference type="AlphaFoldDB" id="A0A8S9QJ02"/>
<organism evidence="1 2">
    <name type="scientific">Brassica cretica</name>
    <name type="common">Mustard</name>
    <dbReference type="NCBI Taxonomy" id="69181"/>
    <lineage>
        <taxon>Eukaryota</taxon>
        <taxon>Viridiplantae</taxon>
        <taxon>Streptophyta</taxon>
        <taxon>Embryophyta</taxon>
        <taxon>Tracheophyta</taxon>
        <taxon>Spermatophyta</taxon>
        <taxon>Magnoliopsida</taxon>
        <taxon>eudicotyledons</taxon>
        <taxon>Gunneridae</taxon>
        <taxon>Pentapetalae</taxon>
        <taxon>rosids</taxon>
        <taxon>malvids</taxon>
        <taxon>Brassicales</taxon>
        <taxon>Brassicaceae</taxon>
        <taxon>Brassiceae</taxon>
        <taxon>Brassica</taxon>
    </lineage>
</organism>
<evidence type="ECO:0000313" key="1">
    <source>
        <dbReference type="EMBL" id="KAF3541190.1"/>
    </source>
</evidence>
<comment type="caution">
    <text evidence="1">The sequence shown here is derived from an EMBL/GenBank/DDBJ whole genome shotgun (WGS) entry which is preliminary data.</text>
</comment>
<protein>
    <submittedName>
        <fullName evidence="1">Uncharacterized protein</fullName>
    </submittedName>
</protein>
<evidence type="ECO:0000313" key="2">
    <source>
        <dbReference type="Proteomes" id="UP000712600"/>
    </source>
</evidence>
<name>A0A8S9QJ02_BRACR</name>
<sequence>MKRLIQLSASRFLPPGPGFLPPASRSLPPGLGPRPRVWVLPPASRPSDLSCLRTNGNLTLIRRHDLHYIYRFLNLKKGERSITRANQLHSRQGNDPYLEDLLLQNTYDGLIPAITINQMKLHAHCSTSTTLLTGSGHDIQLISRVPPCSLKYIDASC</sequence>
<accession>A0A8S9QJ02</accession>
<gene>
    <name evidence="1" type="ORF">F2Q69_00023315</name>
</gene>
<reference evidence="1" key="1">
    <citation type="submission" date="2019-12" db="EMBL/GenBank/DDBJ databases">
        <title>Genome sequencing and annotation of Brassica cretica.</title>
        <authorList>
            <person name="Studholme D.J."/>
            <person name="Sarris P."/>
        </authorList>
    </citation>
    <scope>NUCLEOTIDE SEQUENCE</scope>
    <source>
        <strain evidence="1">PFS-109/04</strain>
        <tissue evidence="1">Leaf</tissue>
    </source>
</reference>
<dbReference type="EMBL" id="QGKX02001290">
    <property type="protein sequence ID" value="KAF3541190.1"/>
    <property type="molecule type" value="Genomic_DNA"/>
</dbReference>
<proteinExistence type="predicted"/>